<protein>
    <submittedName>
        <fullName evidence="1">Uncharacterized protein</fullName>
    </submittedName>
</protein>
<dbReference type="Proteomes" id="UP000632339">
    <property type="component" value="Unassembled WGS sequence"/>
</dbReference>
<name>A0ABQ2IEI4_9BACT</name>
<evidence type="ECO:0000313" key="2">
    <source>
        <dbReference type="Proteomes" id="UP000632339"/>
    </source>
</evidence>
<reference evidence="2" key="1">
    <citation type="journal article" date="2019" name="Int. J. Syst. Evol. Microbiol.">
        <title>The Global Catalogue of Microorganisms (GCM) 10K type strain sequencing project: providing services to taxonomists for standard genome sequencing and annotation.</title>
        <authorList>
            <consortium name="The Broad Institute Genomics Platform"/>
            <consortium name="The Broad Institute Genome Sequencing Center for Infectious Disease"/>
            <person name="Wu L."/>
            <person name="Ma J."/>
        </authorList>
    </citation>
    <scope>NUCLEOTIDE SEQUENCE [LARGE SCALE GENOMIC DNA]</scope>
    <source>
        <strain evidence="2">CGMCC 1.6375</strain>
    </source>
</reference>
<proteinExistence type="predicted"/>
<comment type="caution">
    <text evidence="1">The sequence shown here is derived from an EMBL/GenBank/DDBJ whole genome shotgun (WGS) entry which is preliminary data.</text>
</comment>
<gene>
    <name evidence="1" type="ORF">GCM10010967_46690</name>
</gene>
<keyword evidence="2" id="KW-1185">Reference proteome</keyword>
<organism evidence="1 2">
    <name type="scientific">Dyadobacter beijingensis</name>
    <dbReference type="NCBI Taxonomy" id="365489"/>
    <lineage>
        <taxon>Bacteria</taxon>
        <taxon>Pseudomonadati</taxon>
        <taxon>Bacteroidota</taxon>
        <taxon>Cytophagia</taxon>
        <taxon>Cytophagales</taxon>
        <taxon>Spirosomataceae</taxon>
        <taxon>Dyadobacter</taxon>
    </lineage>
</organism>
<evidence type="ECO:0000313" key="1">
    <source>
        <dbReference type="EMBL" id="GGN06174.1"/>
    </source>
</evidence>
<dbReference type="EMBL" id="BMLI01000002">
    <property type="protein sequence ID" value="GGN06174.1"/>
    <property type="molecule type" value="Genomic_DNA"/>
</dbReference>
<accession>A0ABQ2IEI4</accession>
<sequence>MRYFQRREVPTLAPSELQPDGSYLCDVNKERGDIDRNIAPGATIEFYGTIFLLERDLPPSRIIDLRCFVDATDLVNEMDEANNREGQWKLDFSSLR</sequence>